<reference evidence="1 2" key="1">
    <citation type="journal article" date="2015" name="Appl. Microbiol. Biotechnol.">
        <title>The consequence of an additional NADH dehydrogenase paralog on the growth of Gluconobacter oxydans DSM3504.</title>
        <authorList>
            <person name="Kostner D."/>
            <person name="Luchterhand B."/>
            <person name="Junker A."/>
            <person name="Volland S."/>
            <person name="Daniel R."/>
            <person name="Buchs J."/>
            <person name="Liebl W."/>
            <person name="Ehrenreich A."/>
        </authorList>
    </citation>
    <scope>NUCLEOTIDE SEQUENCE [LARGE SCALE GENOMIC DNA]</scope>
    <source>
        <strain evidence="1">DSM 3504</strain>
    </source>
</reference>
<name>A0A067Z539_GLUOY</name>
<dbReference type="EMBL" id="CP004373">
    <property type="protein sequence ID" value="AHK70720.1"/>
    <property type="molecule type" value="Genomic_DNA"/>
</dbReference>
<evidence type="ECO:0000313" key="1">
    <source>
        <dbReference type="EMBL" id="AHK70720.1"/>
    </source>
</evidence>
<dbReference type="Gene3D" id="3.40.50.1820">
    <property type="entry name" value="alpha/beta hydrolase"/>
    <property type="match status" value="1"/>
</dbReference>
<gene>
    <name evidence="1" type="ORF">GLS_c08070</name>
</gene>
<dbReference type="SUPFAM" id="SSF53474">
    <property type="entry name" value="alpha/beta-Hydrolases"/>
    <property type="match status" value="1"/>
</dbReference>
<evidence type="ECO:0008006" key="3">
    <source>
        <dbReference type="Google" id="ProtNLM"/>
    </source>
</evidence>
<dbReference type="InterPro" id="IPR029058">
    <property type="entry name" value="AB_hydrolase_fold"/>
</dbReference>
<protein>
    <recommendedName>
        <fullName evidence="3">Biotin synthesis protein BioH</fullName>
    </recommendedName>
</protein>
<evidence type="ECO:0000313" key="2">
    <source>
        <dbReference type="Proteomes" id="UP000031656"/>
    </source>
</evidence>
<dbReference type="KEGG" id="goy:GLS_c08070"/>
<sequence>MTRALYLVHGWGFDASFWTPMLAHLPDVSAQVVDCGYFGSEHRPALPDAPYLAIGHSAGSLALLEQDLPGCEGLVFFNGFPRFTAAPDFPDGTPERVLTRMRARLKRDPVAVLHDFRALCGTDAPLPGTPDVDALDRGLEALQTLDHRPQAADWNDQLHWMTGTDDPFGAAKAGFATAGERVEGGHLLPLTHSGLCADFVRRWLDDPR</sequence>
<dbReference type="AlphaFoldDB" id="A0A067Z539"/>
<accession>A0A067Z539</accession>
<proteinExistence type="predicted"/>
<organism evidence="1 2">
    <name type="scientific">Gluconobacter oxydans DSM 3504</name>
    <dbReference type="NCBI Taxonomy" id="1288313"/>
    <lineage>
        <taxon>Bacteria</taxon>
        <taxon>Pseudomonadati</taxon>
        <taxon>Pseudomonadota</taxon>
        <taxon>Alphaproteobacteria</taxon>
        <taxon>Acetobacterales</taxon>
        <taxon>Acetobacteraceae</taxon>
        <taxon>Gluconobacter</taxon>
    </lineage>
</organism>
<dbReference type="RefSeq" id="WP_041111331.1">
    <property type="nucleotide sequence ID" value="NZ_CP004373.1"/>
</dbReference>
<dbReference type="GeneID" id="56905038"/>
<dbReference type="Proteomes" id="UP000031656">
    <property type="component" value="Chromosome"/>
</dbReference>
<dbReference type="HOGENOM" id="CLU_020336_12_2_5"/>